<gene>
    <name evidence="1" type="ORF">JCM19237_1148</name>
</gene>
<reference evidence="1 2" key="1">
    <citation type="journal article" date="2014" name="Genome Announc.">
        <title>Draft Genome Sequences of Two Vibrionaceae Species, Vibrio ponticus C121 and Photobacterium aphoticum C119, Isolated as Coral Reef Microbiota.</title>
        <authorList>
            <person name="Al-saari N."/>
            <person name="Meirelles P.M."/>
            <person name="Mino S."/>
            <person name="Suda W."/>
            <person name="Oshima K."/>
            <person name="Hattori M."/>
            <person name="Ohkuma M."/>
            <person name="Thompson F.L."/>
            <person name="Gomez-Gil B."/>
            <person name="Sawabe T."/>
            <person name="Sawabe T."/>
        </authorList>
    </citation>
    <scope>NUCLEOTIDE SEQUENCE [LARGE SCALE GENOMIC DNA]</scope>
    <source>
        <strain evidence="1 2">JCM 19237</strain>
    </source>
</reference>
<evidence type="ECO:0000313" key="2">
    <source>
        <dbReference type="Proteomes" id="UP000029227"/>
    </source>
</evidence>
<comment type="caution">
    <text evidence="1">The sequence shown here is derived from an EMBL/GenBank/DDBJ whole genome shotgun (WGS) entry which is preliminary data.</text>
</comment>
<dbReference type="EMBL" id="BBMN01000004">
    <property type="protein sequence ID" value="GAL04476.1"/>
    <property type="molecule type" value="Genomic_DNA"/>
</dbReference>
<proteinExistence type="predicted"/>
<name>A0A090QNL1_9GAMM</name>
<sequence length="136" mass="15129">MAGHFFAVKSTLAKQAEIQLQTQAYLSETLLDKTFNNVELLSDDIINSSLRSITQTQASISVSLVLADGSKTYTQQSSQPFHQPEWFTMLAQFDAFETSRTCIKISLLLPHCALPYCPHLGSSSFGSKLRSLFILH</sequence>
<dbReference type="Proteomes" id="UP000029227">
    <property type="component" value="Unassembled WGS sequence"/>
</dbReference>
<protein>
    <submittedName>
        <fullName evidence="1">Uncharacterized protein</fullName>
    </submittedName>
</protein>
<dbReference type="AlphaFoldDB" id="A0A090QNL1"/>
<organism evidence="1 2">
    <name type="scientific">Photobacterium aphoticum</name>
    <dbReference type="NCBI Taxonomy" id="754436"/>
    <lineage>
        <taxon>Bacteria</taxon>
        <taxon>Pseudomonadati</taxon>
        <taxon>Pseudomonadota</taxon>
        <taxon>Gammaproteobacteria</taxon>
        <taxon>Vibrionales</taxon>
        <taxon>Vibrionaceae</taxon>
        <taxon>Photobacterium</taxon>
    </lineage>
</organism>
<accession>A0A090QNL1</accession>
<evidence type="ECO:0000313" key="1">
    <source>
        <dbReference type="EMBL" id="GAL04476.1"/>
    </source>
</evidence>